<organism evidence="1 2">
    <name type="scientific">Pseudovibrio japonicus</name>
    <dbReference type="NCBI Taxonomy" id="366534"/>
    <lineage>
        <taxon>Bacteria</taxon>
        <taxon>Pseudomonadati</taxon>
        <taxon>Pseudomonadota</taxon>
        <taxon>Alphaproteobacteria</taxon>
        <taxon>Hyphomicrobiales</taxon>
        <taxon>Stappiaceae</taxon>
        <taxon>Pseudovibrio</taxon>
    </lineage>
</organism>
<dbReference type="EMBL" id="BMXE01000004">
    <property type="protein sequence ID" value="GHB35063.1"/>
    <property type="molecule type" value="Genomic_DNA"/>
</dbReference>
<name>A0ABQ3EFT5_9HYPH</name>
<reference evidence="2" key="1">
    <citation type="journal article" date="2019" name="Int. J. Syst. Evol. Microbiol.">
        <title>The Global Catalogue of Microorganisms (GCM) 10K type strain sequencing project: providing services to taxonomists for standard genome sequencing and annotation.</title>
        <authorList>
            <consortium name="The Broad Institute Genomics Platform"/>
            <consortium name="The Broad Institute Genome Sequencing Center for Infectious Disease"/>
            <person name="Wu L."/>
            <person name="Ma J."/>
        </authorList>
    </citation>
    <scope>NUCLEOTIDE SEQUENCE [LARGE SCALE GENOMIC DNA]</scope>
    <source>
        <strain evidence="2">KCTC 12861</strain>
    </source>
</reference>
<evidence type="ECO:0000313" key="2">
    <source>
        <dbReference type="Proteomes" id="UP000637980"/>
    </source>
</evidence>
<keyword evidence="2" id="KW-1185">Reference proteome</keyword>
<accession>A0ABQ3EFT5</accession>
<dbReference type="Proteomes" id="UP000637980">
    <property type="component" value="Unassembled WGS sequence"/>
</dbReference>
<proteinExistence type="predicted"/>
<sequence>MKLSGTFLVAIALVLYAAIVIRLPEAPKECNPNPTDEDIRQVLLAEMNARSIDVENLLPTEGSNLHAGDMTIRPADHDPNDNSNSEYNLSKFEVQFTHTDFEFWALIDACGNALMAGRGRYRY</sequence>
<evidence type="ECO:0000313" key="1">
    <source>
        <dbReference type="EMBL" id="GHB35063.1"/>
    </source>
</evidence>
<protein>
    <submittedName>
        <fullName evidence="1">Uncharacterized protein</fullName>
    </submittedName>
</protein>
<comment type="caution">
    <text evidence="1">The sequence shown here is derived from an EMBL/GenBank/DDBJ whole genome shotgun (WGS) entry which is preliminary data.</text>
</comment>
<dbReference type="RefSeq" id="WP_189437190.1">
    <property type="nucleotide sequence ID" value="NZ_BMXE01000004.1"/>
</dbReference>
<gene>
    <name evidence="1" type="ORF">GCM10007094_25680</name>
</gene>